<feature type="domain" description="SCAN box" evidence="6">
    <location>
        <begin position="74"/>
        <end position="150"/>
    </location>
</feature>
<dbReference type="Proteomes" id="UP001652622">
    <property type="component" value="Unplaced"/>
</dbReference>
<dbReference type="Pfam" id="PF02023">
    <property type="entry name" value="SCAN"/>
    <property type="match status" value="1"/>
</dbReference>
<keyword evidence="2" id="KW-0238">DNA-binding</keyword>
<dbReference type="SUPFAM" id="SSF47353">
    <property type="entry name" value="Retrovirus capsid dimerization domain-like"/>
    <property type="match status" value="1"/>
</dbReference>
<dbReference type="PROSITE" id="PS50805">
    <property type="entry name" value="KRAB"/>
    <property type="match status" value="1"/>
</dbReference>
<dbReference type="InterPro" id="IPR050916">
    <property type="entry name" value="SCAN-C2H2_zinc_finger"/>
</dbReference>
<keyword evidence="3" id="KW-0804">Transcription</keyword>
<dbReference type="SMART" id="SM00431">
    <property type="entry name" value="SCAN"/>
    <property type="match status" value="1"/>
</dbReference>
<dbReference type="InterPro" id="IPR009057">
    <property type="entry name" value="Homeodomain-like_sf"/>
</dbReference>
<keyword evidence="1" id="KW-0805">Transcription regulation</keyword>
<name>A0A6P9BDD4_PANGU</name>
<dbReference type="AlphaFoldDB" id="A0A6P9BDD4"/>
<evidence type="ECO:0000259" key="8">
    <source>
        <dbReference type="PROSITE" id="PS51253"/>
    </source>
</evidence>
<feature type="region of interest" description="Disordered" evidence="5">
    <location>
        <begin position="169"/>
        <end position="200"/>
    </location>
</feature>
<keyword evidence="9" id="KW-1185">Reference proteome</keyword>
<dbReference type="Pfam" id="PF03221">
    <property type="entry name" value="HTH_Tnp_Tc5"/>
    <property type="match status" value="1"/>
</dbReference>
<dbReference type="FunFam" id="1.10.4020.10:FF:000001">
    <property type="entry name" value="zinc finger protein 263 isoform X1"/>
    <property type="match status" value="1"/>
</dbReference>
<dbReference type="Gene3D" id="6.10.140.140">
    <property type="match status" value="1"/>
</dbReference>
<accession>A0A6P9BDD4</accession>
<dbReference type="InterPro" id="IPR001909">
    <property type="entry name" value="KRAB"/>
</dbReference>
<protein>
    <submittedName>
        <fullName evidence="10">Zinc finger protein 197-like</fullName>
    </submittedName>
</protein>
<feature type="region of interest" description="Disordered" evidence="5">
    <location>
        <begin position="32"/>
        <end position="63"/>
    </location>
</feature>
<dbReference type="SUPFAM" id="SSF46689">
    <property type="entry name" value="Homeodomain-like"/>
    <property type="match status" value="1"/>
</dbReference>
<evidence type="ECO:0000256" key="3">
    <source>
        <dbReference type="ARBA" id="ARBA00023163"/>
    </source>
</evidence>
<feature type="domain" description="KRAB" evidence="7">
    <location>
        <begin position="233"/>
        <end position="305"/>
    </location>
</feature>
<dbReference type="PANTHER" id="PTHR45935">
    <property type="entry name" value="PROTEIN ZBED8-RELATED"/>
    <property type="match status" value="1"/>
</dbReference>
<evidence type="ECO:0000259" key="6">
    <source>
        <dbReference type="PROSITE" id="PS50804"/>
    </source>
</evidence>
<dbReference type="InterPro" id="IPR038269">
    <property type="entry name" value="SCAN_sf"/>
</dbReference>
<dbReference type="PROSITE" id="PS50804">
    <property type="entry name" value="SCAN_BOX"/>
    <property type="match status" value="1"/>
</dbReference>
<proteinExistence type="predicted"/>
<dbReference type="SMART" id="SM00674">
    <property type="entry name" value="CENPB"/>
    <property type="match status" value="1"/>
</dbReference>
<dbReference type="KEGG" id="pgut:132708927"/>
<keyword evidence="4" id="KW-0539">Nucleus</keyword>
<feature type="compositionally biased region" description="Polar residues" evidence="5">
    <location>
        <begin position="51"/>
        <end position="63"/>
    </location>
</feature>
<dbReference type="SUPFAM" id="SSF109640">
    <property type="entry name" value="KRAB domain (Kruppel-associated box)"/>
    <property type="match status" value="1"/>
</dbReference>
<dbReference type="Pfam" id="PF01352">
    <property type="entry name" value="KRAB"/>
    <property type="match status" value="1"/>
</dbReference>
<dbReference type="GO" id="GO:0006355">
    <property type="term" value="P:regulation of DNA-templated transcription"/>
    <property type="evidence" value="ECO:0007669"/>
    <property type="project" value="InterPro"/>
</dbReference>
<evidence type="ECO:0000256" key="5">
    <source>
        <dbReference type="SAM" id="MobiDB-lite"/>
    </source>
</evidence>
<dbReference type="Gene3D" id="1.10.10.60">
    <property type="entry name" value="Homeodomain-like"/>
    <property type="match status" value="1"/>
</dbReference>
<dbReference type="RefSeq" id="XP_034267979.1">
    <property type="nucleotide sequence ID" value="XM_034412088.2"/>
</dbReference>
<dbReference type="InterPro" id="IPR006600">
    <property type="entry name" value="HTH_CenpB_DNA-bd_dom"/>
</dbReference>
<evidence type="ECO:0000256" key="1">
    <source>
        <dbReference type="ARBA" id="ARBA00023015"/>
    </source>
</evidence>
<dbReference type="InterPro" id="IPR036051">
    <property type="entry name" value="KRAB_dom_sf"/>
</dbReference>
<dbReference type="Gene3D" id="1.10.4020.10">
    <property type="entry name" value="DNA breaking-rejoining enzymes"/>
    <property type="match status" value="1"/>
</dbReference>
<evidence type="ECO:0000259" key="7">
    <source>
        <dbReference type="PROSITE" id="PS50805"/>
    </source>
</evidence>
<evidence type="ECO:0000256" key="4">
    <source>
        <dbReference type="ARBA" id="ARBA00023242"/>
    </source>
</evidence>
<dbReference type="CDD" id="cd07765">
    <property type="entry name" value="KRAB_A-box"/>
    <property type="match status" value="1"/>
</dbReference>
<dbReference type="SMART" id="SM00349">
    <property type="entry name" value="KRAB"/>
    <property type="match status" value="1"/>
</dbReference>
<feature type="domain" description="HTH CENPB-type" evidence="8">
    <location>
        <begin position="336"/>
        <end position="409"/>
    </location>
</feature>
<evidence type="ECO:0000313" key="9">
    <source>
        <dbReference type="Proteomes" id="UP001652622"/>
    </source>
</evidence>
<dbReference type="CDD" id="cd07936">
    <property type="entry name" value="SCAN"/>
    <property type="match status" value="1"/>
</dbReference>
<gene>
    <name evidence="10" type="primary">LOC132708927</name>
</gene>
<evidence type="ECO:0000256" key="2">
    <source>
        <dbReference type="ARBA" id="ARBA00023125"/>
    </source>
</evidence>
<dbReference type="GO" id="GO:0003677">
    <property type="term" value="F:DNA binding"/>
    <property type="evidence" value="ECO:0007669"/>
    <property type="project" value="UniProtKB-KW"/>
</dbReference>
<dbReference type="InterPro" id="IPR003309">
    <property type="entry name" value="SCAN_dom"/>
</dbReference>
<evidence type="ECO:0000313" key="10">
    <source>
        <dbReference type="RefSeq" id="XP_034267979.1"/>
    </source>
</evidence>
<dbReference type="PROSITE" id="PS51253">
    <property type="entry name" value="HTH_CENPB"/>
    <property type="match status" value="1"/>
</dbReference>
<feature type="compositionally biased region" description="Basic and acidic residues" evidence="5">
    <location>
        <begin position="188"/>
        <end position="200"/>
    </location>
</feature>
<dbReference type="PANTHER" id="PTHR45935:SF15">
    <property type="entry name" value="SCAN BOX DOMAIN-CONTAINING PROTEIN"/>
    <property type="match status" value="1"/>
</dbReference>
<reference evidence="10" key="1">
    <citation type="submission" date="2025-08" db="UniProtKB">
        <authorList>
            <consortium name="RefSeq"/>
        </authorList>
    </citation>
    <scope>IDENTIFICATION</scope>
    <source>
        <tissue evidence="10">Blood</tissue>
    </source>
</reference>
<sequence>MALGDLDRPFVFSQTCGNAWIHFGAGLETREKMEGQRPTDAGAGKDGPDSQPWSCGKNGSSPVQKSQEEVQFFHFRKVQFQEGKSPRDVCSQLHQLCHQWLQPERHTKAQILDLVLLEQFLAVLPPEMEKWVREYGAQTSSQAVSLAEGFLLTQESEKMQEELQKPLEAVTEYPKERIDSPKPSQDMQLRESFQKDQSQDVMPDNRKLSSIFLESPLCVGAERVAETLPQDVVSFEEVAVYFSEEEWSQLDADQKALHGEVMLETIRNLSSLGKMSAKRKSYSVEFKKGIVEDSLGKNLVAFCKEKKLDLRMVRKWRAVYDNLSQQVDEGNAKKRKCGSGRQPLFPELEDIICEWIADRRAKGLVVHRADIQTFALAKALQLGISPEEFKASNRWLGGFLHRYKRSLKR</sequence>
<organism evidence="9 10">
    <name type="scientific">Pantherophis guttatus</name>
    <name type="common">Corn snake</name>
    <name type="synonym">Elaphe guttata</name>
    <dbReference type="NCBI Taxonomy" id="94885"/>
    <lineage>
        <taxon>Eukaryota</taxon>
        <taxon>Metazoa</taxon>
        <taxon>Chordata</taxon>
        <taxon>Craniata</taxon>
        <taxon>Vertebrata</taxon>
        <taxon>Euteleostomi</taxon>
        <taxon>Lepidosauria</taxon>
        <taxon>Squamata</taxon>
        <taxon>Bifurcata</taxon>
        <taxon>Unidentata</taxon>
        <taxon>Episquamata</taxon>
        <taxon>Toxicofera</taxon>
        <taxon>Serpentes</taxon>
        <taxon>Colubroidea</taxon>
        <taxon>Colubridae</taxon>
        <taxon>Colubrinae</taxon>
        <taxon>Pantherophis</taxon>
    </lineage>
</organism>